<dbReference type="SUPFAM" id="SSF143885">
    <property type="entry name" value="RGC domain-like"/>
    <property type="match status" value="1"/>
</dbReference>
<feature type="domain" description="Calponin-homology (CH)" evidence="3">
    <location>
        <begin position="103"/>
        <end position="209"/>
    </location>
</feature>
<dbReference type="PROSITE" id="PS50021">
    <property type="entry name" value="CH"/>
    <property type="match status" value="1"/>
</dbReference>
<dbReference type="Gene3D" id="1.10.418.10">
    <property type="entry name" value="Calponin-like domain"/>
    <property type="match status" value="1"/>
</dbReference>
<sequence>MAGPLTPVTSTLINANTSSTGHRTLKELDDTAALKNSSVPHFRNLAQNLRNGSEIRIPGVTTDAEDVAGLQGRIRLQRTQSIKTGSRNWMDNQRKNIQAYEYLCHIGEAKEWLEACIGEPIPPVVQLEERLRDGVILAQLTKVFAPNLVKKIFRAPKLQWLHSNNIHIFFKFLEEVDMPDLFRFEFTDLYDKKNIPKVIYCIHALAFILSSSGLAPEIGDLVGKLEFTEDEIRDTQRGLDAAGINLPNFKTMSRHFEDGSQAAQAPQPEPEQVPRETEDERVDRELGEASGDIVALQAVINGAIARSSLRALMEDMMDSSSQTVTIQSHIRANMARAKLAAKFETLNSDGNSIVNLQSLIRGQTVRSIVDVILKELKQNTPLYVLIQSTIRGNRVRARINSISNQNDRLAFAKNVQSISRKYLVQQRLTAQQKSLNSQSRYVTRFQARARGYLVRKQVDDHDNVLSRHTRSVIDLQSHARKYLYNTKAKTTNRKIEYTESAVTLLQACVRGCLARRKLDQTMVELHSDPNTTQLEKLQAISRGKMLRRDFYKKGLLLESCHKELDDLKSRIRGSMIRATLMADNLDLVQCEERLPQLQAIIRRFLLKNRIISTIDDLKSALSVIVQLQSEARGSSVRDRINADHEEILQNEEGLIELQSRVRGMLGRFHYYRDLRAIDESEGVSVVPLQSLIRASFVRDWRLRIIGQISKHTDDIIELQSIIRGATVRVDIRTFEEELADEEFDSILRLQCLTRGYLVRKRFNERKNHFEKNMNQIIKIQSFVRAKQQADAYKALTTGKNPPLATVKNFVHLLTDNDLDFEEEVEYEKMRKQVVEEVHQNEQLEQFIDQLDVKIALLVKNKITLDEVIKHQRGAMPKTVITSSDPFDLRSLNKTSRRRLELYQGIFFVLQTQPVYLCNLFVALQTMPRVTEMEIKTVEGVVMILYEYAQRKREEFFFLKLLSKSMTESAQSYESPAEYVKSHNMWARLFTNYVRGAEERQFLNELLSPIVESVVSEEDFDLESDPLTIYHASINNEEMRTGMKSSREHNVVVDVAIKDPETRATYIKNLQFLREYALEFLSTLTESVESMPYGIRYFCRTVFELLQKHYTFESEDRLLSVVANVLYHRYMNGAIVAPDMFGIYAVPLNQLQKKNLSQIARIITQIASGRLFNEDNVFLQPLNLNLTTYITQMRDTIRQIIDIPDPEVHFDMDEYDDLTAPQRPTLHMKTSDIHSLHSIITSYIEMIAPELQDPLRAAVKELGPLPSNSNEILNIARLTEVKLDLNPSFISVEDRDAEVNSLFMAAKRCVLYIIRVQSGSNLLEVLIKPVTEDDERKYKAILEEEKASKAEVTYSSANALGDLSLLHYRDLKVIALEKIIELENLGKITRKNHFQDLLNAIANDIRTKRNRRIQRQKELEGAKQTLKHLADKESYLQTKLKSYNDYIEHSMSTLQAKKGKRRNIMPFTKQFFHMRELQKSGRVPKFGSFKYSAAKLLEKGVLIDLSGFSDRQYEKIDFTFSSDQIGVFFVEASQGSITLPGGTVDLTLDELLEKQFNNHQTLKLFDDMATFNTNLLLHLIFKKFYRDG</sequence>
<feature type="region of interest" description="Disordered" evidence="1">
    <location>
        <begin position="257"/>
        <end position="284"/>
    </location>
</feature>
<dbReference type="Gene3D" id="1.10.506.10">
    <property type="entry name" value="GTPase Activation - p120gap, domain 1"/>
    <property type="match status" value="1"/>
</dbReference>
<dbReference type="InterPro" id="IPR000593">
    <property type="entry name" value="RasGAP_C"/>
</dbReference>
<gene>
    <name evidence="4" type="ORF">BZA70DRAFT_270854</name>
</gene>
<evidence type="ECO:0000256" key="1">
    <source>
        <dbReference type="SAM" id="MobiDB-lite"/>
    </source>
</evidence>
<dbReference type="EMBL" id="JBBJBU010000001">
    <property type="protein sequence ID" value="KAK7207258.1"/>
    <property type="molecule type" value="Genomic_DNA"/>
</dbReference>
<keyword evidence="5" id="KW-1185">Reference proteome</keyword>
<evidence type="ECO:0000259" key="2">
    <source>
        <dbReference type="PROSITE" id="PS50018"/>
    </source>
</evidence>
<feature type="domain" description="Ras-GAP" evidence="2">
    <location>
        <begin position="935"/>
        <end position="1167"/>
    </location>
</feature>
<dbReference type="GeneID" id="90036889"/>
<name>A0ABR1FDY2_9ASCO</name>
<evidence type="ECO:0000313" key="4">
    <source>
        <dbReference type="EMBL" id="KAK7207258.1"/>
    </source>
</evidence>
<dbReference type="SUPFAM" id="SSF47576">
    <property type="entry name" value="Calponin-homology domain, CH-domain"/>
    <property type="match status" value="1"/>
</dbReference>
<dbReference type="PANTHER" id="PTHR14149">
    <property type="entry name" value="RAS GTPASE-ACTIVATING PROTEIN WITH IQ MOTIF"/>
    <property type="match status" value="1"/>
</dbReference>
<dbReference type="InterPro" id="IPR036872">
    <property type="entry name" value="CH_dom_sf"/>
</dbReference>
<organism evidence="4 5">
    <name type="scientific">Myxozyma melibiosi</name>
    <dbReference type="NCBI Taxonomy" id="54550"/>
    <lineage>
        <taxon>Eukaryota</taxon>
        <taxon>Fungi</taxon>
        <taxon>Dikarya</taxon>
        <taxon>Ascomycota</taxon>
        <taxon>Saccharomycotina</taxon>
        <taxon>Lipomycetes</taxon>
        <taxon>Lipomycetales</taxon>
        <taxon>Lipomycetaceae</taxon>
        <taxon>Myxozyma</taxon>
    </lineage>
</organism>
<feature type="compositionally biased region" description="Basic and acidic residues" evidence="1">
    <location>
        <begin position="272"/>
        <end position="284"/>
    </location>
</feature>
<comment type="caution">
    <text evidence="4">The sequence shown here is derived from an EMBL/GenBank/DDBJ whole genome shotgun (WGS) entry which is preliminary data.</text>
</comment>
<proteinExistence type="predicted"/>
<dbReference type="InterPro" id="IPR001936">
    <property type="entry name" value="RasGAP_dom"/>
</dbReference>
<dbReference type="PANTHER" id="PTHR14149:SF14">
    <property type="entry name" value="CALPONIN-HOMOLOGY (CH) DOMAIN-CONTAINING PROTEIN"/>
    <property type="match status" value="1"/>
</dbReference>
<dbReference type="SMART" id="SM00033">
    <property type="entry name" value="CH"/>
    <property type="match status" value="1"/>
</dbReference>
<dbReference type="InterPro" id="IPR001715">
    <property type="entry name" value="CH_dom"/>
</dbReference>
<dbReference type="Pfam" id="PF00612">
    <property type="entry name" value="IQ"/>
    <property type="match status" value="3"/>
</dbReference>
<dbReference type="Pfam" id="PF00616">
    <property type="entry name" value="RasGAP"/>
    <property type="match status" value="1"/>
</dbReference>
<reference evidence="4 5" key="1">
    <citation type="submission" date="2024-03" db="EMBL/GenBank/DDBJ databases">
        <title>Genome-scale model development and genomic sequencing of the oleaginous clade Lipomyces.</title>
        <authorList>
            <consortium name="Lawrence Berkeley National Laboratory"/>
            <person name="Czajka J.J."/>
            <person name="Han Y."/>
            <person name="Kim J."/>
            <person name="Mondo S.J."/>
            <person name="Hofstad B.A."/>
            <person name="Robles A."/>
            <person name="Haridas S."/>
            <person name="Riley R."/>
            <person name="LaButti K."/>
            <person name="Pangilinan J."/>
            <person name="Andreopoulos W."/>
            <person name="Lipzen A."/>
            <person name="Yan J."/>
            <person name="Wang M."/>
            <person name="Ng V."/>
            <person name="Grigoriev I.V."/>
            <person name="Spatafora J.W."/>
            <person name="Magnuson J.K."/>
            <person name="Baker S.E."/>
            <person name="Pomraning K.R."/>
        </authorList>
    </citation>
    <scope>NUCLEOTIDE SEQUENCE [LARGE SCALE GENOMIC DNA]</scope>
    <source>
        <strain evidence="4 5">Phaff 52-87</strain>
    </source>
</reference>
<dbReference type="SMART" id="SM00323">
    <property type="entry name" value="RasGAP"/>
    <property type="match status" value="1"/>
</dbReference>
<evidence type="ECO:0000313" key="5">
    <source>
        <dbReference type="Proteomes" id="UP001498771"/>
    </source>
</evidence>
<dbReference type="Proteomes" id="UP001498771">
    <property type="component" value="Unassembled WGS sequence"/>
</dbReference>
<accession>A0ABR1FDY2</accession>
<dbReference type="CDD" id="cd21206">
    <property type="entry name" value="CH_IQGAP"/>
    <property type="match status" value="1"/>
</dbReference>
<dbReference type="InterPro" id="IPR008936">
    <property type="entry name" value="Rho_GTPase_activation_prot"/>
</dbReference>
<dbReference type="RefSeq" id="XP_064770291.1">
    <property type="nucleotide sequence ID" value="XM_064911377.1"/>
</dbReference>
<protein>
    <submittedName>
        <fullName evidence="4">Uncharacterized protein</fullName>
    </submittedName>
</protein>
<dbReference type="InterPro" id="IPR000048">
    <property type="entry name" value="IQ_motif_EF-hand-BS"/>
</dbReference>
<dbReference type="SUPFAM" id="SSF48350">
    <property type="entry name" value="GTPase activation domain, GAP"/>
    <property type="match status" value="1"/>
</dbReference>
<evidence type="ECO:0000259" key="3">
    <source>
        <dbReference type="PROSITE" id="PS50021"/>
    </source>
</evidence>
<dbReference type="PROSITE" id="PS50018">
    <property type="entry name" value="RAS_GTPASE_ACTIV_2"/>
    <property type="match status" value="1"/>
</dbReference>
<dbReference type="SMART" id="SM00015">
    <property type="entry name" value="IQ"/>
    <property type="match status" value="6"/>
</dbReference>
<dbReference type="Pfam" id="PF03836">
    <property type="entry name" value="RasGAP_C"/>
    <property type="match status" value="1"/>
</dbReference>
<dbReference type="Pfam" id="PF00307">
    <property type="entry name" value="CH"/>
    <property type="match status" value="1"/>
</dbReference>
<dbReference type="PROSITE" id="PS50096">
    <property type="entry name" value="IQ"/>
    <property type="match status" value="7"/>
</dbReference>